<keyword evidence="2" id="KW-1185">Reference proteome</keyword>
<gene>
    <name evidence="1" type="ORF">CITCOLO1_LOCUS7714</name>
</gene>
<dbReference type="Proteomes" id="UP001642487">
    <property type="component" value="Chromosome 2"/>
</dbReference>
<evidence type="ECO:0000313" key="2">
    <source>
        <dbReference type="Proteomes" id="UP001642487"/>
    </source>
</evidence>
<dbReference type="EMBL" id="OZ021736">
    <property type="protein sequence ID" value="CAK9315874.1"/>
    <property type="molecule type" value="Genomic_DNA"/>
</dbReference>
<sequence>MIDEACGGLLDIDYNTRRKFDLTKAKLKIRYNYCGSNPAEIKIILEDQTYKVYTVPPAKGKWLTGKHPRIYDTFSREAVANFDNCDPNAETFLFHDGVARAAQHIKPTNCKKTKL</sequence>
<name>A0ABP0Y5Y3_9ROSI</name>
<organism evidence="1 2">
    <name type="scientific">Citrullus colocynthis</name>
    <name type="common">colocynth</name>
    <dbReference type="NCBI Taxonomy" id="252529"/>
    <lineage>
        <taxon>Eukaryota</taxon>
        <taxon>Viridiplantae</taxon>
        <taxon>Streptophyta</taxon>
        <taxon>Embryophyta</taxon>
        <taxon>Tracheophyta</taxon>
        <taxon>Spermatophyta</taxon>
        <taxon>Magnoliopsida</taxon>
        <taxon>eudicotyledons</taxon>
        <taxon>Gunneridae</taxon>
        <taxon>Pentapetalae</taxon>
        <taxon>rosids</taxon>
        <taxon>fabids</taxon>
        <taxon>Cucurbitales</taxon>
        <taxon>Cucurbitaceae</taxon>
        <taxon>Benincaseae</taxon>
        <taxon>Citrullus</taxon>
    </lineage>
</organism>
<proteinExistence type="predicted"/>
<reference evidence="1 2" key="1">
    <citation type="submission" date="2024-03" db="EMBL/GenBank/DDBJ databases">
        <authorList>
            <person name="Gkanogiannis A."/>
            <person name="Becerra Lopez-Lavalle L."/>
        </authorList>
    </citation>
    <scope>NUCLEOTIDE SEQUENCE [LARGE SCALE GENOMIC DNA]</scope>
</reference>
<accession>A0ABP0Y5Y3</accession>
<evidence type="ECO:0000313" key="1">
    <source>
        <dbReference type="EMBL" id="CAK9315874.1"/>
    </source>
</evidence>
<protein>
    <submittedName>
        <fullName evidence="1">Uncharacterized protein</fullName>
    </submittedName>
</protein>